<name>A0ABP8HVG0_9BACT</name>
<dbReference type="InterPro" id="IPR051781">
    <property type="entry name" value="Metallo-dep_Hydrolase"/>
</dbReference>
<feature type="signal peptide" evidence="1">
    <location>
        <begin position="1"/>
        <end position="15"/>
    </location>
</feature>
<organism evidence="3 4">
    <name type="scientific">Flaviaesturariibacter amylovorans</name>
    <dbReference type="NCBI Taxonomy" id="1084520"/>
    <lineage>
        <taxon>Bacteria</taxon>
        <taxon>Pseudomonadati</taxon>
        <taxon>Bacteroidota</taxon>
        <taxon>Chitinophagia</taxon>
        <taxon>Chitinophagales</taxon>
        <taxon>Chitinophagaceae</taxon>
        <taxon>Flaviaestuariibacter</taxon>
    </lineage>
</organism>
<evidence type="ECO:0000259" key="2">
    <source>
        <dbReference type="Pfam" id="PF01979"/>
    </source>
</evidence>
<keyword evidence="4" id="KW-1185">Reference proteome</keyword>
<dbReference type="InterPro" id="IPR011059">
    <property type="entry name" value="Metal-dep_hydrolase_composite"/>
</dbReference>
<proteinExistence type="predicted"/>
<dbReference type="InterPro" id="IPR032466">
    <property type="entry name" value="Metal_Hydrolase"/>
</dbReference>
<feature type="domain" description="Amidohydrolase-related" evidence="2">
    <location>
        <begin position="70"/>
        <end position="442"/>
    </location>
</feature>
<reference evidence="4" key="1">
    <citation type="journal article" date="2019" name="Int. J. Syst. Evol. Microbiol.">
        <title>The Global Catalogue of Microorganisms (GCM) 10K type strain sequencing project: providing services to taxonomists for standard genome sequencing and annotation.</title>
        <authorList>
            <consortium name="The Broad Institute Genomics Platform"/>
            <consortium name="The Broad Institute Genome Sequencing Center for Infectious Disease"/>
            <person name="Wu L."/>
            <person name="Ma J."/>
        </authorList>
    </citation>
    <scope>NUCLEOTIDE SEQUENCE [LARGE SCALE GENOMIC DNA]</scope>
    <source>
        <strain evidence="4">JCM 17919</strain>
    </source>
</reference>
<dbReference type="InterPro" id="IPR006680">
    <property type="entry name" value="Amidohydro-rel"/>
</dbReference>
<comment type="caution">
    <text evidence="3">The sequence shown here is derived from an EMBL/GenBank/DDBJ whole genome shotgun (WGS) entry which is preliminary data.</text>
</comment>
<dbReference type="EMBL" id="BAABGY010000026">
    <property type="protein sequence ID" value="GAA4345281.1"/>
    <property type="molecule type" value="Genomic_DNA"/>
</dbReference>
<dbReference type="Gene3D" id="2.30.40.10">
    <property type="entry name" value="Urease, subunit C, domain 1"/>
    <property type="match status" value="1"/>
</dbReference>
<dbReference type="RefSeq" id="WP_345258522.1">
    <property type="nucleotide sequence ID" value="NZ_BAABGY010000026.1"/>
</dbReference>
<dbReference type="Proteomes" id="UP001501725">
    <property type="component" value="Unassembled WGS sequence"/>
</dbReference>
<dbReference type="Pfam" id="PF01979">
    <property type="entry name" value="Amidohydro_1"/>
    <property type="match status" value="1"/>
</dbReference>
<dbReference type="SUPFAM" id="SSF51338">
    <property type="entry name" value="Composite domain of metallo-dependent hydrolases"/>
    <property type="match status" value="1"/>
</dbReference>
<keyword evidence="1" id="KW-0732">Signal</keyword>
<feature type="chain" id="PRO_5046141945" evidence="1">
    <location>
        <begin position="16"/>
        <end position="473"/>
    </location>
</feature>
<dbReference type="SUPFAM" id="SSF51556">
    <property type="entry name" value="Metallo-dependent hydrolases"/>
    <property type="match status" value="1"/>
</dbReference>
<evidence type="ECO:0000313" key="3">
    <source>
        <dbReference type="EMBL" id="GAA4345281.1"/>
    </source>
</evidence>
<protein>
    <submittedName>
        <fullName evidence="3">Amidohydrolase family protein</fullName>
    </submittedName>
</protein>
<accession>A0ABP8HVG0</accession>
<dbReference type="Gene3D" id="3.30.110.90">
    <property type="entry name" value="Amidohydrolase"/>
    <property type="match status" value="1"/>
</dbReference>
<evidence type="ECO:0000256" key="1">
    <source>
        <dbReference type="SAM" id="SignalP"/>
    </source>
</evidence>
<dbReference type="Gene3D" id="3.40.50.10910">
    <property type="entry name" value="Amidohydrolase"/>
    <property type="match status" value="1"/>
</dbReference>
<dbReference type="PANTHER" id="PTHR43135">
    <property type="entry name" value="ALPHA-D-RIBOSE 1-METHYLPHOSPHONATE 5-TRIPHOSPHATE DIPHOSPHATASE"/>
    <property type="match status" value="1"/>
</dbReference>
<dbReference type="PANTHER" id="PTHR43135:SF3">
    <property type="entry name" value="ALPHA-D-RIBOSE 1-METHYLPHOSPHONATE 5-TRIPHOSPHATE DIPHOSPHATASE"/>
    <property type="match status" value="1"/>
</dbReference>
<dbReference type="Gene3D" id="1.20.58.520">
    <property type="entry name" value="Amidohydrolase"/>
    <property type="match status" value="1"/>
</dbReference>
<sequence>MKYLLLLLLPLQLLAQERAVLLRNVNVVDVETGTVRTGQHVLVSGNRIERITSKAITRKGARVVDGSGKFLIPGLWDMHVHVFNNISGLPPNEYYHPLFLANGVTSVREMWTKPGSLHHVRRWRSESATGSRPVPRYASVGTLVDGVPATWPNSDTVRTAAEARALVREVKASGVDFFKVYGQLSRETYAAIADECRKLNFPFAGHVPEGMTMAEASAAGQRSQEHLGYWAMFAELSDQQQKFRGLKPSELTPALRIELLQSVSAQKASALAAVLNRNRTAFCPTIVQFRATVLGDDPSIREDGRLQFTDSMDRADWTEFARRFTPGNRTLREARFRKSLDVVRMLHENGVLVLAGTDLGNPFVYAGSSLHDELSLFVEAGLSPLAALQTATLNAARFLGKEREIGTVTQGKLADLVLLEANPLADIANARKIHAVVMNGKLLTRADLDALQQDAKAQIRALGQGVQSGATGR</sequence>
<gene>
    <name evidence="3" type="ORF">GCM10023184_47080</name>
</gene>
<evidence type="ECO:0000313" key="4">
    <source>
        <dbReference type="Proteomes" id="UP001501725"/>
    </source>
</evidence>